<dbReference type="AlphaFoldDB" id="A0A840QCI1"/>
<proteinExistence type="predicted"/>
<keyword evidence="1" id="KW-0812">Transmembrane</keyword>
<evidence type="ECO:0000313" key="3">
    <source>
        <dbReference type="Proteomes" id="UP000584374"/>
    </source>
</evidence>
<comment type="caution">
    <text evidence="2">The sequence shown here is derived from an EMBL/GenBank/DDBJ whole genome shotgun (WGS) entry which is preliminary data.</text>
</comment>
<accession>A0A840QCI1</accession>
<keyword evidence="1" id="KW-1133">Transmembrane helix</keyword>
<dbReference type="Proteomes" id="UP000584374">
    <property type="component" value="Unassembled WGS sequence"/>
</dbReference>
<evidence type="ECO:0000256" key="1">
    <source>
        <dbReference type="SAM" id="Phobius"/>
    </source>
</evidence>
<keyword evidence="3" id="KW-1185">Reference proteome</keyword>
<feature type="transmembrane region" description="Helical" evidence="1">
    <location>
        <begin position="20"/>
        <end position="39"/>
    </location>
</feature>
<sequence length="47" mass="4942">MLAAVNYLGITRAAALTHGLLAVVVVVLTLVAVLAFPAADPLDWRRV</sequence>
<dbReference type="RefSeq" id="WP_184728402.1">
    <property type="nucleotide sequence ID" value="NZ_JACHIW010000001.1"/>
</dbReference>
<organism evidence="2 3">
    <name type="scientific">Saccharopolyspora phatthalungensis</name>
    <dbReference type="NCBI Taxonomy" id="664693"/>
    <lineage>
        <taxon>Bacteria</taxon>
        <taxon>Bacillati</taxon>
        <taxon>Actinomycetota</taxon>
        <taxon>Actinomycetes</taxon>
        <taxon>Pseudonocardiales</taxon>
        <taxon>Pseudonocardiaceae</taxon>
        <taxon>Saccharopolyspora</taxon>
    </lineage>
</organism>
<reference evidence="2 3" key="1">
    <citation type="submission" date="2020-08" db="EMBL/GenBank/DDBJ databases">
        <title>Sequencing the genomes of 1000 actinobacteria strains.</title>
        <authorList>
            <person name="Klenk H.-P."/>
        </authorList>
    </citation>
    <scope>NUCLEOTIDE SEQUENCE [LARGE SCALE GENOMIC DNA]</scope>
    <source>
        <strain evidence="2 3">DSM 45584</strain>
    </source>
</reference>
<protein>
    <submittedName>
        <fullName evidence="2">Uncharacterized protein</fullName>
    </submittedName>
</protein>
<evidence type="ECO:0000313" key="2">
    <source>
        <dbReference type="EMBL" id="MBB5157490.1"/>
    </source>
</evidence>
<dbReference type="EMBL" id="JACHIW010000001">
    <property type="protein sequence ID" value="MBB5157490.1"/>
    <property type="molecule type" value="Genomic_DNA"/>
</dbReference>
<gene>
    <name evidence="2" type="ORF">BJ970_005024</name>
</gene>
<name>A0A840QCI1_9PSEU</name>
<keyword evidence="1" id="KW-0472">Membrane</keyword>